<evidence type="ECO:0000313" key="1">
    <source>
        <dbReference type="EMBL" id="GBO17681.1"/>
    </source>
</evidence>
<dbReference type="AlphaFoldDB" id="A0A4Y2UZK1"/>
<sequence>MLLLGVIEAMKKHYKKKLITHTLKKINVKDVIYMIAQAWQLVKAATIRKSFHKIIVEKRRENESQQTENFLRLSMALKGVKKFWKRTFSSGWTLKTNIQVLKSLMMKKLYNPLISHRTFMMLTMRTRTLRI</sequence>
<reference evidence="1 2" key="1">
    <citation type="journal article" date="2019" name="Sci. Rep.">
        <title>Orb-weaving spider Araneus ventricosus genome elucidates the spidroin gene catalogue.</title>
        <authorList>
            <person name="Kono N."/>
            <person name="Nakamura H."/>
            <person name="Ohtoshi R."/>
            <person name="Moran D.A.P."/>
            <person name="Shinohara A."/>
            <person name="Yoshida Y."/>
            <person name="Fujiwara M."/>
            <person name="Mori M."/>
            <person name="Tomita M."/>
            <person name="Arakawa K."/>
        </authorList>
    </citation>
    <scope>NUCLEOTIDE SEQUENCE [LARGE SCALE GENOMIC DNA]</scope>
</reference>
<gene>
    <name evidence="1" type="ORF">AVEN_93642_1</name>
</gene>
<name>A0A4Y2UZK1_ARAVE</name>
<dbReference type="EMBL" id="BGPR01041409">
    <property type="protein sequence ID" value="GBO17681.1"/>
    <property type="molecule type" value="Genomic_DNA"/>
</dbReference>
<keyword evidence="2" id="KW-1185">Reference proteome</keyword>
<evidence type="ECO:0000313" key="2">
    <source>
        <dbReference type="Proteomes" id="UP000499080"/>
    </source>
</evidence>
<dbReference type="Proteomes" id="UP000499080">
    <property type="component" value="Unassembled WGS sequence"/>
</dbReference>
<organism evidence="1 2">
    <name type="scientific">Araneus ventricosus</name>
    <name type="common">Orbweaver spider</name>
    <name type="synonym">Epeira ventricosa</name>
    <dbReference type="NCBI Taxonomy" id="182803"/>
    <lineage>
        <taxon>Eukaryota</taxon>
        <taxon>Metazoa</taxon>
        <taxon>Ecdysozoa</taxon>
        <taxon>Arthropoda</taxon>
        <taxon>Chelicerata</taxon>
        <taxon>Arachnida</taxon>
        <taxon>Araneae</taxon>
        <taxon>Araneomorphae</taxon>
        <taxon>Entelegynae</taxon>
        <taxon>Araneoidea</taxon>
        <taxon>Araneidae</taxon>
        <taxon>Araneus</taxon>
    </lineage>
</organism>
<comment type="caution">
    <text evidence="1">The sequence shown here is derived from an EMBL/GenBank/DDBJ whole genome shotgun (WGS) entry which is preliminary data.</text>
</comment>
<evidence type="ECO:0008006" key="3">
    <source>
        <dbReference type="Google" id="ProtNLM"/>
    </source>
</evidence>
<proteinExistence type="predicted"/>
<protein>
    <recommendedName>
        <fullName evidence="3">DDE-1 domain-containing protein</fullName>
    </recommendedName>
</protein>
<accession>A0A4Y2UZK1</accession>